<evidence type="ECO:0000256" key="1">
    <source>
        <dbReference type="ARBA" id="ARBA00004651"/>
    </source>
</evidence>
<reference evidence="13" key="1">
    <citation type="submission" date="2025-08" db="UniProtKB">
        <authorList>
            <consortium name="RefSeq"/>
        </authorList>
    </citation>
    <scope>IDENTIFICATION</scope>
</reference>
<dbReference type="Gene3D" id="1.20.1070.10">
    <property type="entry name" value="Rhodopsin 7-helix transmembrane proteins"/>
    <property type="match status" value="1"/>
</dbReference>
<evidence type="ECO:0000256" key="4">
    <source>
        <dbReference type="ARBA" id="ARBA00022989"/>
    </source>
</evidence>
<comment type="subcellular location">
    <subcellularLocation>
        <location evidence="1">Cell membrane</location>
        <topology evidence="1">Multi-pass membrane protein</topology>
    </subcellularLocation>
</comment>
<dbReference type="GeneID" id="101853128"/>
<evidence type="ECO:0000256" key="5">
    <source>
        <dbReference type="ARBA" id="ARBA00023040"/>
    </source>
</evidence>
<feature type="transmembrane region" description="Helical" evidence="10">
    <location>
        <begin position="149"/>
        <end position="170"/>
    </location>
</feature>
<dbReference type="RefSeq" id="XP_005109669.3">
    <property type="nucleotide sequence ID" value="XM_005109612.3"/>
</dbReference>
<evidence type="ECO:0000256" key="6">
    <source>
        <dbReference type="ARBA" id="ARBA00023136"/>
    </source>
</evidence>
<keyword evidence="2" id="KW-1003">Cell membrane</keyword>
<accession>A0ABM0K674</accession>
<dbReference type="Pfam" id="PF00001">
    <property type="entry name" value="7tm_1"/>
    <property type="match status" value="1"/>
</dbReference>
<feature type="transmembrane region" description="Helical" evidence="10">
    <location>
        <begin position="63"/>
        <end position="89"/>
    </location>
</feature>
<dbReference type="PROSITE" id="PS50262">
    <property type="entry name" value="G_PROTEIN_RECEP_F1_2"/>
    <property type="match status" value="1"/>
</dbReference>
<keyword evidence="5" id="KW-0297">G-protein coupled receptor</keyword>
<organism evidence="12 13">
    <name type="scientific">Aplysia californica</name>
    <name type="common">California sea hare</name>
    <dbReference type="NCBI Taxonomy" id="6500"/>
    <lineage>
        <taxon>Eukaryota</taxon>
        <taxon>Metazoa</taxon>
        <taxon>Spiralia</taxon>
        <taxon>Lophotrochozoa</taxon>
        <taxon>Mollusca</taxon>
        <taxon>Gastropoda</taxon>
        <taxon>Heterobranchia</taxon>
        <taxon>Euthyneura</taxon>
        <taxon>Tectipleura</taxon>
        <taxon>Aplysiida</taxon>
        <taxon>Aplysioidea</taxon>
        <taxon>Aplysiidae</taxon>
        <taxon>Aplysia</taxon>
    </lineage>
</organism>
<feature type="transmembrane region" description="Helical" evidence="10">
    <location>
        <begin position="109"/>
        <end position="137"/>
    </location>
</feature>
<dbReference type="PANTHER" id="PTHR24230">
    <property type="entry name" value="G-PROTEIN COUPLED RECEPTOR"/>
    <property type="match status" value="1"/>
</dbReference>
<evidence type="ECO:0000256" key="7">
    <source>
        <dbReference type="ARBA" id="ARBA00023170"/>
    </source>
</evidence>
<evidence type="ECO:0000313" key="13">
    <source>
        <dbReference type="RefSeq" id="XP_005109669.3"/>
    </source>
</evidence>
<dbReference type="Proteomes" id="UP000694888">
    <property type="component" value="Unplaced"/>
</dbReference>
<evidence type="ECO:0000256" key="10">
    <source>
        <dbReference type="SAM" id="Phobius"/>
    </source>
</evidence>
<keyword evidence="7 13" id="KW-0675">Receptor</keyword>
<proteinExistence type="predicted"/>
<feature type="domain" description="G-protein coupled receptors family 1 profile" evidence="11">
    <location>
        <begin position="42"/>
        <end position="277"/>
    </location>
</feature>
<feature type="transmembrane region" description="Helical" evidence="10">
    <location>
        <begin position="20"/>
        <end position="51"/>
    </location>
</feature>
<keyword evidence="3 10" id="KW-0812">Transmembrane</keyword>
<keyword evidence="6 10" id="KW-0472">Membrane</keyword>
<dbReference type="InterPro" id="IPR017452">
    <property type="entry name" value="GPCR_Rhodpsn_7TM"/>
</dbReference>
<feature type="transmembrane region" description="Helical" evidence="10">
    <location>
        <begin position="203"/>
        <end position="223"/>
    </location>
</feature>
<evidence type="ECO:0000256" key="9">
    <source>
        <dbReference type="SAM" id="MobiDB-lite"/>
    </source>
</evidence>
<evidence type="ECO:0000256" key="8">
    <source>
        <dbReference type="ARBA" id="ARBA00023224"/>
    </source>
</evidence>
<dbReference type="InterPro" id="IPR000276">
    <property type="entry name" value="GPCR_Rhodpsn"/>
</dbReference>
<feature type="transmembrane region" description="Helical" evidence="10">
    <location>
        <begin position="259"/>
        <end position="280"/>
    </location>
</feature>
<evidence type="ECO:0000259" key="11">
    <source>
        <dbReference type="PROSITE" id="PS50262"/>
    </source>
</evidence>
<dbReference type="PRINTS" id="PR00237">
    <property type="entry name" value="GPCRRHODOPSN"/>
</dbReference>
<evidence type="ECO:0000313" key="12">
    <source>
        <dbReference type="Proteomes" id="UP000694888"/>
    </source>
</evidence>
<keyword evidence="12" id="KW-1185">Reference proteome</keyword>
<evidence type="ECO:0000256" key="3">
    <source>
        <dbReference type="ARBA" id="ARBA00022692"/>
    </source>
</evidence>
<evidence type="ECO:0000256" key="2">
    <source>
        <dbReference type="ARBA" id="ARBA00022475"/>
    </source>
</evidence>
<gene>
    <name evidence="13" type="primary">LOC101853128</name>
</gene>
<keyword evidence="4 10" id="KW-1133">Transmembrane helix</keyword>
<dbReference type="SUPFAM" id="SSF81321">
    <property type="entry name" value="Family A G protein-coupled receptor-like"/>
    <property type="match status" value="1"/>
</dbReference>
<keyword evidence="8" id="KW-0807">Transducer</keyword>
<sequence>MTTSPPSGSHYANVISDEEWFIVQVVKVVVISGLLSLFGVASNIVNIVVFAKQGFQDSTNISLLGLAVSDLCSLVPTIWISICLNPFFYQSVLPFDPWTITHLTGAVPHIIFVKIATFITAFIAFERCLCIVVPLKVKAIITPGRTKRIVVSIYIVMSALMIPFCLGNRLEWIFDPTTNATVLTATFTAQREMLEAITFLTEGVFATTFSFVFVICCTVVLVVKLNSKTKWRQATAAKSDWAAGGVGVKDQRVVKMVTLMAVIFIVCAIPTTLMFLYMVIDPSFRIEDDNEGQDGKPDHEACNPSHQCDPEQGDQHGNSKAAGEGEKN</sequence>
<name>A0ABM0K674_APLCA</name>
<protein>
    <submittedName>
        <fullName evidence="13">N-formyl peptide receptor 2</fullName>
    </submittedName>
</protein>
<feature type="region of interest" description="Disordered" evidence="9">
    <location>
        <begin position="288"/>
        <end position="328"/>
    </location>
</feature>